<accession>A0A183GGB8</accession>
<dbReference type="WBParaSite" id="HPBE_0002150601-mRNA-1">
    <property type="protein sequence ID" value="HPBE_0002150601-mRNA-1"/>
    <property type="gene ID" value="HPBE_0002150601"/>
</dbReference>
<feature type="compositionally biased region" description="Basic and acidic residues" evidence="1">
    <location>
        <begin position="155"/>
        <end position="168"/>
    </location>
</feature>
<evidence type="ECO:0000313" key="3">
    <source>
        <dbReference type="Proteomes" id="UP000050761"/>
    </source>
</evidence>
<evidence type="ECO:0000313" key="4">
    <source>
        <dbReference type="WBParaSite" id="HPBE_0002150601-mRNA-1"/>
    </source>
</evidence>
<keyword evidence="3" id="KW-1185">Reference proteome</keyword>
<dbReference type="OrthoDB" id="5905111at2759"/>
<reference evidence="2 3" key="1">
    <citation type="submission" date="2018-11" db="EMBL/GenBank/DDBJ databases">
        <authorList>
            <consortium name="Pathogen Informatics"/>
        </authorList>
    </citation>
    <scope>NUCLEOTIDE SEQUENCE [LARGE SCALE GENOMIC DNA]</scope>
</reference>
<evidence type="ECO:0000256" key="1">
    <source>
        <dbReference type="SAM" id="MobiDB-lite"/>
    </source>
</evidence>
<dbReference type="EMBL" id="UZAH01033067">
    <property type="protein sequence ID" value="VDP25976.1"/>
    <property type="molecule type" value="Genomic_DNA"/>
</dbReference>
<protein>
    <submittedName>
        <fullName evidence="2 4">Uncharacterized protein</fullName>
    </submittedName>
</protein>
<evidence type="ECO:0000313" key="2">
    <source>
        <dbReference type="EMBL" id="VDP25976.1"/>
    </source>
</evidence>
<dbReference type="Proteomes" id="UP000050761">
    <property type="component" value="Unassembled WGS sequence"/>
</dbReference>
<gene>
    <name evidence="2" type="ORF">HPBE_LOCUS21505</name>
</gene>
<dbReference type="AlphaFoldDB" id="A0A183GGB8"/>
<name>A0A183GGB8_HELPZ</name>
<sequence length="206" mass="23182">MSDDRLFDHFHSASRTAQETEKEISSSLCHLHGQIKVAAMVINEWTHHLIRHTCSGSCAGKQIKNSAEYKFKNISMENVTNTVKMNLNKLDDMKFELGQVEKLLNDEKLCFQEIKNLLASLNQKAITFAPLRCKDSRAYSPDPALSESKNPTTENIKKPKAKIDKKGSGSDTAAEEVKPLTDEEYLEWLIEENSAPCEDCGYTEAV</sequence>
<organism evidence="3 4">
    <name type="scientific">Heligmosomoides polygyrus</name>
    <name type="common">Parasitic roundworm</name>
    <dbReference type="NCBI Taxonomy" id="6339"/>
    <lineage>
        <taxon>Eukaryota</taxon>
        <taxon>Metazoa</taxon>
        <taxon>Ecdysozoa</taxon>
        <taxon>Nematoda</taxon>
        <taxon>Chromadorea</taxon>
        <taxon>Rhabditida</taxon>
        <taxon>Rhabditina</taxon>
        <taxon>Rhabditomorpha</taxon>
        <taxon>Strongyloidea</taxon>
        <taxon>Heligmosomidae</taxon>
        <taxon>Heligmosomoides</taxon>
    </lineage>
</organism>
<reference evidence="4" key="2">
    <citation type="submission" date="2019-09" db="UniProtKB">
        <authorList>
            <consortium name="WormBaseParasite"/>
        </authorList>
    </citation>
    <scope>IDENTIFICATION</scope>
</reference>
<accession>A0A3P8G4N9</accession>
<proteinExistence type="predicted"/>
<feature type="region of interest" description="Disordered" evidence="1">
    <location>
        <begin position="138"/>
        <end position="177"/>
    </location>
</feature>